<organism evidence="3 4">
    <name type="scientific">Porites lobata</name>
    <dbReference type="NCBI Taxonomy" id="104759"/>
    <lineage>
        <taxon>Eukaryota</taxon>
        <taxon>Metazoa</taxon>
        <taxon>Cnidaria</taxon>
        <taxon>Anthozoa</taxon>
        <taxon>Hexacorallia</taxon>
        <taxon>Scleractinia</taxon>
        <taxon>Fungiina</taxon>
        <taxon>Poritidae</taxon>
        <taxon>Porites</taxon>
    </lineage>
</organism>
<comment type="caution">
    <text evidence="3">The sequence shown here is derived from an EMBL/GenBank/DDBJ whole genome shotgun (WGS) entry which is preliminary data.</text>
</comment>
<keyword evidence="1" id="KW-0472">Membrane</keyword>
<dbReference type="EMBL" id="CALNXK010000445">
    <property type="protein sequence ID" value="CAH3185805.1"/>
    <property type="molecule type" value="Genomic_DNA"/>
</dbReference>
<proteinExistence type="predicted"/>
<reference evidence="3 4" key="1">
    <citation type="submission" date="2022-05" db="EMBL/GenBank/DDBJ databases">
        <authorList>
            <consortium name="Genoscope - CEA"/>
            <person name="William W."/>
        </authorList>
    </citation>
    <scope>NUCLEOTIDE SEQUENCE [LARGE SCALE GENOMIC DNA]</scope>
</reference>
<dbReference type="PROSITE" id="PS50853">
    <property type="entry name" value="FN3"/>
    <property type="match status" value="1"/>
</dbReference>
<dbReference type="CDD" id="cd00063">
    <property type="entry name" value="FN3"/>
    <property type="match status" value="1"/>
</dbReference>
<dbReference type="SUPFAM" id="SSF49265">
    <property type="entry name" value="Fibronectin type III"/>
    <property type="match status" value="1"/>
</dbReference>
<name>A0ABN8S6A5_9CNID</name>
<feature type="domain" description="Fibronectin type-III" evidence="2">
    <location>
        <begin position="1"/>
        <end position="93"/>
    </location>
</feature>
<keyword evidence="1" id="KW-1133">Transmembrane helix</keyword>
<keyword evidence="4" id="KW-1185">Reference proteome</keyword>
<protein>
    <recommendedName>
        <fullName evidence="2">Fibronectin type-III domain-containing protein</fullName>
    </recommendedName>
</protein>
<feature type="non-terminal residue" evidence="3">
    <location>
        <position position="1"/>
    </location>
</feature>
<evidence type="ECO:0000256" key="1">
    <source>
        <dbReference type="SAM" id="Phobius"/>
    </source>
</evidence>
<dbReference type="InterPro" id="IPR003961">
    <property type="entry name" value="FN3_dom"/>
</dbReference>
<dbReference type="InterPro" id="IPR036116">
    <property type="entry name" value="FN3_sf"/>
</dbReference>
<dbReference type="Proteomes" id="UP001159405">
    <property type="component" value="Unassembled WGS sequence"/>
</dbReference>
<gene>
    <name evidence="3" type="ORF">PLOB_00033420</name>
</gene>
<sequence>ADVPDAVEVTDGVILKWKEPDNNGAVIIEYSVYRRFVNGDEWKKIATIFDVYNRSYAVEIEKGKEYEFVVTATNKYGESSKEKGIKRIKVLDGSTKPPKNQAGSESNNTGVLHGAYISVILLLSIILFILIVVLWKMRLCSGTRL</sequence>
<dbReference type="Gene3D" id="2.60.40.10">
    <property type="entry name" value="Immunoglobulins"/>
    <property type="match status" value="1"/>
</dbReference>
<feature type="transmembrane region" description="Helical" evidence="1">
    <location>
        <begin position="115"/>
        <end position="135"/>
    </location>
</feature>
<dbReference type="InterPro" id="IPR013783">
    <property type="entry name" value="Ig-like_fold"/>
</dbReference>
<accession>A0ABN8S6A5</accession>
<evidence type="ECO:0000259" key="2">
    <source>
        <dbReference type="PROSITE" id="PS50853"/>
    </source>
</evidence>
<keyword evidence="1" id="KW-0812">Transmembrane</keyword>
<evidence type="ECO:0000313" key="4">
    <source>
        <dbReference type="Proteomes" id="UP001159405"/>
    </source>
</evidence>
<evidence type="ECO:0000313" key="3">
    <source>
        <dbReference type="EMBL" id="CAH3185805.1"/>
    </source>
</evidence>